<proteinExistence type="predicted"/>
<feature type="transmembrane region" description="Helical" evidence="7">
    <location>
        <begin position="182"/>
        <end position="202"/>
    </location>
</feature>
<evidence type="ECO:0000256" key="4">
    <source>
        <dbReference type="ARBA" id="ARBA00022692"/>
    </source>
</evidence>
<dbReference type="GO" id="GO:0016020">
    <property type="term" value="C:membrane"/>
    <property type="evidence" value="ECO:0007669"/>
    <property type="project" value="UniProtKB-SubCell"/>
</dbReference>
<evidence type="ECO:0000256" key="6">
    <source>
        <dbReference type="ARBA" id="ARBA00023136"/>
    </source>
</evidence>
<dbReference type="PROSITE" id="PS50076">
    <property type="entry name" value="DNAJ_2"/>
    <property type="match status" value="1"/>
</dbReference>
<feature type="transmembrane region" description="Helical" evidence="7">
    <location>
        <begin position="32"/>
        <end position="50"/>
    </location>
</feature>
<dbReference type="PANTHER" id="PTHR44733">
    <property type="entry name" value="DNAJ HOMOLOG SUBFAMILY C MEMBER 22"/>
    <property type="match status" value="1"/>
</dbReference>
<dbReference type="PANTHER" id="PTHR44733:SF1">
    <property type="entry name" value="DNAJ HOMOLOG SUBFAMILY C MEMBER 22"/>
    <property type="match status" value="1"/>
</dbReference>
<dbReference type="CDD" id="cd06257">
    <property type="entry name" value="DnaJ"/>
    <property type="match status" value="1"/>
</dbReference>
<organism evidence="9 10">
    <name type="scientific">Microtus ochrogaster</name>
    <name type="common">Prairie vole</name>
    <dbReference type="NCBI Taxonomy" id="79684"/>
    <lineage>
        <taxon>Eukaryota</taxon>
        <taxon>Metazoa</taxon>
        <taxon>Chordata</taxon>
        <taxon>Craniata</taxon>
        <taxon>Vertebrata</taxon>
        <taxon>Euteleostomi</taxon>
        <taxon>Mammalia</taxon>
        <taxon>Eutheria</taxon>
        <taxon>Euarchontoglires</taxon>
        <taxon>Glires</taxon>
        <taxon>Rodentia</taxon>
        <taxon>Myomorpha</taxon>
        <taxon>Muroidea</taxon>
        <taxon>Cricetidae</taxon>
        <taxon>Arvicolinae</taxon>
        <taxon>Microtus</taxon>
    </lineage>
</organism>
<comment type="function">
    <text evidence="1">May function as a co-chaperone.</text>
</comment>
<dbReference type="InterPro" id="IPR001623">
    <property type="entry name" value="DnaJ_domain"/>
</dbReference>
<sequence>MAKGLLVTYALWAFGGPVGLHHLYLGRDSHALLWMLTLGGGGLGWLWEFWKLPSFVAQANRIQGQKQRPGEERPSLSLLRFSGQMIVGIYFGLVALISLSSMANFYIVGLPLAVGLGVLLVAAVGNQTSDFKKTLGAAFLISPVFYGRPIAILPISLAASITAQKHRRYKASVESGTISVRLYHLGLAYLAFTGPLAYSVLYNTAATLSYMAETLGSFLSWFSFFPLLGRLTESVFLLPCRIWWLLIGDPGFNTRQFQEWEKLYEFVDSFQDEKHRLAYQRMAKGLLVTYALWAFGGPVGLHHLYLGRDSHALLWMLTLGGGGLGWLWEFWKLPSFVAQANRIQGQKQRPGEERPSLSLLRFSGQMIVGIYFGLVALISLSSMANFYIVGLPLAVGLGVLLVAAVGNQTSDFKKTLGAAFLISPVFYGRPIAILPISLAASITAQKHRRYKASVESGTISVRLYHLGLAYLAFTGPLAYSVLYNTAATLSYMAETLGSFLSWFSFFPLLGRLTESVFLLPCRIWWLLVGDPGFNTRQFQEWEKLYEFVDSFQDEKHRLAYQVLGLPEGATNEEIHRRYYDLVKVWHPDHNQHQIEKAQRHFLEIQAAYEVLSQPKKPRASWG</sequence>
<feature type="transmembrane region" description="Helical" evidence="7">
    <location>
        <begin position="418"/>
        <end position="443"/>
    </location>
</feature>
<keyword evidence="4 7" id="KW-0812">Transmembrane</keyword>
<dbReference type="InterPro" id="IPR007829">
    <property type="entry name" value="TM2"/>
</dbReference>
<evidence type="ECO:0000256" key="5">
    <source>
        <dbReference type="ARBA" id="ARBA00022989"/>
    </source>
</evidence>
<keyword evidence="5 7" id="KW-1133">Transmembrane helix</keyword>
<evidence type="ECO:0000256" key="7">
    <source>
        <dbReference type="SAM" id="Phobius"/>
    </source>
</evidence>
<evidence type="ECO:0000256" key="1">
    <source>
        <dbReference type="ARBA" id="ARBA00002080"/>
    </source>
</evidence>
<dbReference type="SUPFAM" id="SSF46565">
    <property type="entry name" value="Chaperone J-domain"/>
    <property type="match status" value="1"/>
</dbReference>
<dbReference type="PRINTS" id="PR00625">
    <property type="entry name" value="JDOMAIN"/>
</dbReference>
<dbReference type="EMBL" id="JAATJU010022430">
    <property type="protein sequence ID" value="KAH0510682.1"/>
    <property type="molecule type" value="Genomic_DNA"/>
</dbReference>
<gene>
    <name evidence="9" type="ORF">LTLLF_153815</name>
</gene>
<feature type="transmembrane region" description="Helical" evidence="7">
    <location>
        <begin position="312"/>
        <end position="331"/>
    </location>
</feature>
<dbReference type="InterPro" id="IPR036869">
    <property type="entry name" value="J_dom_sf"/>
</dbReference>
<feature type="transmembrane region" description="Helical" evidence="7">
    <location>
        <begin position="78"/>
        <end position="98"/>
    </location>
</feature>
<evidence type="ECO:0000256" key="2">
    <source>
        <dbReference type="ARBA" id="ARBA00004141"/>
    </source>
</evidence>
<evidence type="ECO:0000256" key="3">
    <source>
        <dbReference type="ARBA" id="ARBA00020945"/>
    </source>
</evidence>
<comment type="caution">
    <text evidence="9">The sequence shown here is derived from an EMBL/GenBank/DDBJ whole genome shotgun (WGS) entry which is preliminary data.</text>
</comment>
<feature type="transmembrane region" description="Helical" evidence="7">
    <location>
        <begin position="386"/>
        <end position="406"/>
    </location>
</feature>
<dbReference type="AlphaFoldDB" id="A0A8J6L0S5"/>
<feature type="domain" description="J" evidence="8">
    <location>
        <begin position="558"/>
        <end position="622"/>
    </location>
</feature>
<evidence type="ECO:0000313" key="10">
    <source>
        <dbReference type="Proteomes" id="UP000710432"/>
    </source>
</evidence>
<evidence type="ECO:0000259" key="8">
    <source>
        <dbReference type="PROSITE" id="PS50076"/>
    </source>
</evidence>
<dbReference type="SMART" id="SM00271">
    <property type="entry name" value="DnaJ"/>
    <property type="match status" value="1"/>
</dbReference>
<dbReference type="Proteomes" id="UP000710432">
    <property type="component" value="Unassembled WGS sequence"/>
</dbReference>
<dbReference type="Gene3D" id="1.10.287.110">
    <property type="entry name" value="DnaJ domain"/>
    <property type="match status" value="1"/>
</dbReference>
<feature type="transmembrane region" description="Helical" evidence="7">
    <location>
        <begin position="6"/>
        <end position="25"/>
    </location>
</feature>
<comment type="subcellular location">
    <subcellularLocation>
        <location evidence="2">Membrane</location>
        <topology evidence="2">Multi-pass membrane protein</topology>
    </subcellularLocation>
</comment>
<dbReference type="Pfam" id="PF05154">
    <property type="entry name" value="TM2"/>
    <property type="match status" value="2"/>
</dbReference>
<feature type="transmembrane region" description="Helical" evidence="7">
    <location>
        <begin position="105"/>
        <end position="125"/>
    </location>
</feature>
<feature type="transmembrane region" description="Helical" evidence="7">
    <location>
        <begin position="359"/>
        <end position="380"/>
    </location>
</feature>
<keyword evidence="6 7" id="KW-0472">Membrane</keyword>
<feature type="transmembrane region" description="Helical" evidence="7">
    <location>
        <begin position="463"/>
        <end position="482"/>
    </location>
</feature>
<evidence type="ECO:0000313" key="9">
    <source>
        <dbReference type="EMBL" id="KAH0510682.1"/>
    </source>
</evidence>
<accession>A0A8J6L0S5</accession>
<feature type="transmembrane region" description="Helical" evidence="7">
    <location>
        <begin position="137"/>
        <end position="161"/>
    </location>
</feature>
<feature type="transmembrane region" description="Helical" evidence="7">
    <location>
        <begin position="285"/>
        <end position="306"/>
    </location>
</feature>
<reference evidence="9" key="1">
    <citation type="submission" date="2020-03" db="EMBL/GenBank/DDBJ databases">
        <title>Studies in the Genomics of Life Span.</title>
        <authorList>
            <person name="Glass D."/>
        </authorList>
    </citation>
    <scope>NUCLEOTIDE SEQUENCE</scope>
    <source>
        <strain evidence="9">LTLLF</strain>
        <tissue evidence="9">Muscle</tissue>
    </source>
</reference>
<protein>
    <recommendedName>
        <fullName evidence="3">DnaJ homolog subfamily C member 22</fullName>
    </recommendedName>
</protein>
<name>A0A8J6L0S5_MICOH</name>
<dbReference type="Pfam" id="PF00226">
    <property type="entry name" value="DnaJ"/>
    <property type="match status" value="1"/>
</dbReference>